<evidence type="ECO:0000256" key="5">
    <source>
        <dbReference type="ARBA" id="ARBA00022692"/>
    </source>
</evidence>
<feature type="transmembrane region" description="Helical" evidence="10">
    <location>
        <begin position="212"/>
        <end position="236"/>
    </location>
</feature>
<feature type="transmembrane region" description="Helical" evidence="10">
    <location>
        <begin position="315"/>
        <end position="335"/>
    </location>
</feature>
<dbReference type="InterPro" id="IPR003663">
    <property type="entry name" value="Sugar/inositol_transpt"/>
</dbReference>
<dbReference type="InterPro" id="IPR005829">
    <property type="entry name" value="Sugar_transporter_CS"/>
</dbReference>
<feature type="transmembrane region" description="Helical" evidence="10">
    <location>
        <begin position="355"/>
        <end position="377"/>
    </location>
</feature>
<name>A0A8J5CDC4_CHIOP</name>
<dbReference type="NCBIfam" id="TIGR00879">
    <property type="entry name" value="SP"/>
    <property type="match status" value="1"/>
</dbReference>
<accession>A0A8J5CDC4</accession>
<evidence type="ECO:0000256" key="2">
    <source>
        <dbReference type="ARBA" id="ARBA00022448"/>
    </source>
</evidence>
<feature type="transmembrane region" description="Helical" evidence="10">
    <location>
        <begin position="412"/>
        <end position="439"/>
    </location>
</feature>
<dbReference type="Proteomes" id="UP000770661">
    <property type="component" value="Unassembled WGS sequence"/>
</dbReference>
<feature type="transmembrane region" description="Helical" evidence="10">
    <location>
        <begin position="154"/>
        <end position="173"/>
    </location>
</feature>
<evidence type="ECO:0000256" key="8">
    <source>
        <dbReference type="RuleBase" id="RU003346"/>
    </source>
</evidence>
<dbReference type="InterPro" id="IPR020846">
    <property type="entry name" value="MFS_dom"/>
</dbReference>
<feature type="domain" description="Major facilitator superfamily (MFS) profile" evidence="11">
    <location>
        <begin position="51"/>
        <end position="505"/>
    </location>
</feature>
<evidence type="ECO:0000256" key="6">
    <source>
        <dbReference type="ARBA" id="ARBA00022989"/>
    </source>
</evidence>
<organism evidence="12 13">
    <name type="scientific">Chionoecetes opilio</name>
    <name type="common">Atlantic snow crab</name>
    <name type="synonym">Cancer opilio</name>
    <dbReference type="NCBI Taxonomy" id="41210"/>
    <lineage>
        <taxon>Eukaryota</taxon>
        <taxon>Metazoa</taxon>
        <taxon>Ecdysozoa</taxon>
        <taxon>Arthropoda</taxon>
        <taxon>Crustacea</taxon>
        <taxon>Multicrustacea</taxon>
        <taxon>Malacostraca</taxon>
        <taxon>Eumalacostraca</taxon>
        <taxon>Eucarida</taxon>
        <taxon>Decapoda</taxon>
        <taxon>Pleocyemata</taxon>
        <taxon>Brachyura</taxon>
        <taxon>Eubrachyura</taxon>
        <taxon>Majoidea</taxon>
        <taxon>Majidae</taxon>
        <taxon>Chionoecetes</taxon>
    </lineage>
</organism>
<comment type="similarity">
    <text evidence="8">Belongs to the major facilitator superfamily. Sugar transporter (TC 2.A.1.1) family.</text>
</comment>
<protein>
    <submittedName>
        <fullName evidence="12">Facilitated trehalose transporter Tret1</fullName>
    </submittedName>
</protein>
<evidence type="ECO:0000256" key="1">
    <source>
        <dbReference type="ARBA" id="ARBA00004651"/>
    </source>
</evidence>
<dbReference type="AlphaFoldDB" id="A0A8J5CDC4"/>
<dbReference type="PANTHER" id="PTHR48021">
    <property type="match status" value="1"/>
</dbReference>
<dbReference type="GO" id="GO:0022857">
    <property type="term" value="F:transmembrane transporter activity"/>
    <property type="evidence" value="ECO:0007669"/>
    <property type="project" value="InterPro"/>
</dbReference>
<evidence type="ECO:0000313" key="13">
    <source>
        <dbReference type="Proteomes" id="UP000770661"/>
    </source>
</evidence>
<keyword evidence="7 10" id="KW-0472">Membrane</keyword>
<dbReference type="GO" id="GO:0005886">
    <property type="term" value="C:plasma membrane"/>
    <property type="evidence" value="ECO:0007669"/>
    <property type="project" value="UniProtKB-SubCell"/>
</dbReference>
<dbReference type="PRINTS" id="PR00171">
    <property type="entry name" value="SUGRTRNSPORT"/>
</dbReference>
<evidence type="ECO:0000313" key="12">
    <source>
        <dbReference type="EMBL" id="KAG0719298.1"/>
    </source>
</evidence>
<feature type="transmembrane region" description="Helical" evidence="10">
    <location>
        <begin position="242"/>
        <end position="265"/>
    </location>
</feature>
<dbReference type="PROSITE" id="PS00216">
    <property type="entry name" value="SUGAR_TRANSPORT_1"/>
    <property type="match status" value="1"/>
</dbReference>
<feature type="transmembrane region" description="Helical" evidence="10">
    <location>
        <begin position="451"/>
        <end position="473"/>
    </location>
</feature>
<evidence type="ECO:0000256" key="3">
    <source>
        <dbReference type="ARBA" id="ARBA00022475"/>
    </source>
</evidence>
<feature type="transmembrane region" description="Helical" evidence="10">
    <location>
        <begin position="384"/>
        <end position="406"/>
    </location>
</feature>
<sequence>MMTEDGVDGGEVMVVVPQRTVHMDELFPGAKPLKDTSPSAHRQEILAACVMALSTFSGGILEGFTSPALPTLLQDTSCSRNASNITLNSTAEESYCDLIDSDSLNDTTTQLLPNMGSLHLSEEQASWLGSLLLLGACLGAMVSSGVISLGRRRAVLASALPRLIGWIMMAAASDVYMMYGGRFLTGVSVGIVTSAAPVYISEVAHSSIRGALSCVVQLGVNMGIFTVVLLGTFVGWRGLSAFGALTVLVYFVATLFIPNSPVWLVSMDRQDAARDALTHLRGSHYCVEYELQQIISTKVNQQTYSWKDLVRQRSCLVPLGVVGLVTVVNRCSGYNAIITYCATFLHQAVPAVSEYWAAAGVTFMQVISTFGAVVSVDRLGRRKLLMASITAMGLALATIAMCELATQNGAGGSWVAVLAAVVYVSAYSIGIGPVTWVLVGEMFPQAARGKAAAIISVLNWFLAFIITKTYFSLETVTGIAGTCSLYASVCLLGLILVYIVVPETKGHTLGEIEAYFTYSRHSWGVTKNKRSVVLNSILEHDTGASDNQDQGVVERHEGDTRRRRESRVRKRCPAGAAQRRRRSPGSREGLRWFHRRAKGRGIVPCG</sequence>
<dbReference type="PROSITE" id="PS50850">
    <property type="entry name" value="MFS"/>
    <property type="match status" value="1"/>
</dbReference>
<dbReference type="FunFam" id="1.20.1250.20:FF:000218">
    <property type="entry name" value="facilitated trehalose transporter Tret1"/>
    <property type="match status" value="1"/>
</dbReference>
<evidence type="ECO:0000256" key="4">
    <source>
        <dbReference type="ARBA" id="ARBA00022597"/>
    </source>
</evidence>
<feature type="compositionally biased region" description="Basic residues" evidence="9">
    <location>
        <begin position="563"/>
        <end position="584"/>
    </location>
</feature>
<feature type="region of interest" description="Disordered" evidence="9">
    <location>
        <begin position="543"/>
        <end position="589"/>
    </location>
</feature>
<reference evidence="12" key="1">
    <citation type="submission" date="2020-07" db="EMBL/GenBank/DDBJ databases">
        <title>The High-quality genome of the commercially important snow crab, Chionoecetes opilio.</title>
        <authorList>
            <person name="Jeong J.-H."/>
            <person name="Ryu S."/>
        </authorList>
    </citation>
    <scope>NUCLEOTIDE SEQUENCE</scope>
    <source>
        <strain evidence="12">MADBK_172401_WGS</strain>
        <tissue evidence="12">Digestive gland</tissue>
    </source>
</reference>
<comment type="subcellular location">
    <subcellularLocation>
        <location evidence="1">Cell membrane</location>
        <topology evidence="1">Multi-pass membrane protein</topology>
    </subcellularLocation>
</comment>
<dbReference type="Pfam" id="PF00083">
    <property type="entry name" value="Sugar_tr"/>
    <property type="match status" value="1"/>
</dbReference>
<evidence type="ECO:0000259" key="11">
    <source>
        <dbReference type="PROSITE" id="PS50850"/>
    </source>
</evidence>
<evidence type="ECO:0000256" key="9">
    <source>
        <dbReference type="SAM" id="MobiDB-lite"/>
    </source>
</evidence>
<feature type="transmembrane region" description="Helical" evidence="10">
    <location>
        <begin position="179"/>
        <end position="200"/>
    </location>
</feature>
<keyword evidence="5 10" id="KW-0812">Transmembrane</keyword>
<dbReference type="SUPFAM" id="SSF103473">
    <property type="entry name" value="MFS general substrate transporter"/>
    <property type="match status" value="1"/>
</dbReference>
<proteinExistence type="inferred from homology"/>
<feature type="transmembrane region" description="Helical" evidence="10">
    <location>
        <begin position="479"/>
        <end position="501"/>
    </location>
</feature>
<keyword evidence="4" id="KW-0762">Sugar transport</keyword>
<feature type="compositionally biased region" description="Basic and acidic residues" evidence="9">
    <location>
        <begin position="552"/>
        <end position="562"/>
    </location>
</feature>
<evidence type="ECO:0000256" key="10">
    <source>
        <dbReference type="SAM" id="Phobius"/>
    </source>
</evidence>
<dbReference type="PANTHER" id="PTHR48021:SF34">
    <property type="entry name" value="FACILITATED TREHALOSE TRANSPORTER TRET1-2 HOMOLOG-LIKE PROTEIN"/>
    <property type="match status" value="1"/>
</dbReference>
<feature type="transmembrane region" description="Helical" evidence="10">
    <location>
        <begin position="125"/>
        <end position="147"/>
    </location>
</feature>
<dbReference type="InterPro" id="IPR050549">
    <property type="entry name" value="MFS_Trehalose_Transporter"/>
</dbReference>
<dbReference type="InterPro" id="IPR036259">
    <property type="entry name" value="MFS_trans_sf"/>
</dbReference>
<keyword evidence="13" id="KW-1185">Reference proteome</keyword>
<gene>
    <name evidence="12" type="primary">Tret1_19</name>
    <name evidence="12" type="ORF">GWK47_050797</name>
</gene>
<dbReference type="PROSITE" id="PS00217">
    <property type="entry name" value="SUGAR_TRANSPORT_2"/>
    <property type="match status" value="1"/>
</dbReference>
<keyword evidence="3" id="KW-1003">Cell membrane</keyword>
<dbReference type="InterPro" id="IPR005828">
    <property type="entry name" value="MFS_sugar_transport-like"/>
</dbReference>
<keyword evidence="2 8" id="KW-0813">Transport</keyword>
<dbReference type="OrthoDB" id="6133115at2759"/>
<comment type="caution">
    <text evidence="12">The sequence shown here is derived from an EMBL/GenBank/DDBJ whole genome shotgun (WGS) entry which is preliminary data.</text>
</comment>
<dbReference type="Gene3D" id="1.20.1250.20">
    <property type="entry name" value="MFS general substrate transporter like domains"/>
    <property type="match status" value="1"/>
</dbReference>
<keyword evidence="6 10" id="KW-1133">Transmembrane helix</keyword>
<evidence type="ECO:0000256" key="7">
    <source>
        <dbReference type="ARBA" id="ARBA00023136"/>
    </source>
</evidence>
<dbReference type="EMBL" id="JACEEZ010014762">
    <property type="protein sequence ID" value="KAG0719298.1"/>
    <property type="molecule type" value="Genomic_DNA"/>
</dbReference>